<feature type="domain" description="SCP" evidence="1">
    <location>
        <begin position="225"/>
        <end position="338"/>
    </location>
</feature>
<evidence type="ECO:0000259" key="2">
    <source>
        <dbReference type="Pfam" id="PF14504"/>
    </source>
</evidence>
<organism evidence="3 4">
    <name type="scientific">Priestia koreensis</name>
    <dbReference type="NCBI Taxonomy" id="284581"/>
    <lineage>
        <taxon>Bacteria</taxon>
        <taxon>Bacillati</taxon>
        <taxon>Bacillota</taxon>
        <taxon>Bacilli</taxon>
        <taxon>Bacillales</taxon>
        <taxon>Bacillaceae</taxon>
        <taxon>Priestia</taxon>
    </lineage>
</organism>
<dbReference type="PANTHER" id="PTHR31157:SF26">
    <property type="entry name" value="SCP-LIKE EXTRACELLULAR PROTEIN"/>
    <property type="match status" value="1"/>
</dbReference>
<name>A0A0M0LHR7_9BACI</name>
<dbReference type="CDD" id="cd05379">
    <property type="entry name" value="CAP_bacterial"/>
    <property type="match status" value="1"/>
</dbReference>
<dbReference type="Pfam" id="PF00188">
    <property type="entry name" value="CAP"/>
    <property type="match status" value="1"/>
</dbReference>
<feature type="domain" description="CAP-associated" evidence="2">
    <location>
        <begin position="55"/>
        <end position="194"/>
    </location>
</feature>
<sequence length="344" mass="39443">MKKVLFILVLLSIFLYTYDYLPIFENQSSNEEQLDSNAIPEAVNQDDDKNVLNAIGKSSEELMSVWGEPDRIDPSSYDYDWWIYKKDASHYMQVGISNNRVVTAFVIGPKVNMGPFVLGQTRQETLKQLSVSSEVSFSYDGNHYRFELTDDDQVVRPLVKYDDLFVQLYFDKFTDRLSSVRAVDAPTLIKLRPYELSYRGELLNPEPLSEDQWKDVEDGNAQQILDITNVIRQTHRLSKLSWDQNTADVAYGHSKDMSMNNYFDHVSPTAGDLAKRLEKGEITYLTAGENIAAQYQDGAAAVEGWLNSEGHRKALLNKNFNKLGVGVYQKYYTQNFVQTMSRQK</sequence>
<dbReference type="SUPFAM" id="SSF55797">
    <property type="entry name" value="PR-1-like"/>
    <property type="match status" value="1"/>
</dbReference>
<dbReference type="PATRIC" id="fig|284581.3.peg.754"/>
<evidence type="ECO:0000313" key="3">
    <source>
        <dbReference type="EMBL" id="KOO50625.1"/>
    </source>
</evidence>
<accession>A0A0M0LHR7</accession>
<proteinExistence type="predicted"/>
<dbReference type="AlphaFoldDB" id="A0A0M0LHR7"/>
<dbReference type="STRING" id="284581.AMD01_02435"/>
<comment type="caution">
    <text evidence="3">The sequence shown here is derived from an EMBL/GenBank/DDBJ whole genome shotgun (WGS) entry which is preliminary data.</text>
</comment>
<dbReference type="EMBL" id="LILC01000002">
    <property type="protein sequence ID" value="KOO50625.1"/>
    <property type="molecule type" value="Genomic_DNA"/>
</dbReference>
<dbReference type="InterPro" id="IPR029410">
    <property type="entry name" value="CAP_assoc"/>
</dbReference>
<evidence type="ECO:0000313" key="4">
    <source>
        <dbReference type="Proteomes" id="UP000037558"/>
    </source>
</evidence>
<protein>
    <submittedName>
        <fullName evidence="3">Uncharacterized protein</fullName>
    </submittedName>
</protein>
<evidence type="ECO:0000259" key="1">
    <source>
        <dbReference type="Pfam" id="PF00188"/>
    </source>
</evidence>
<dbReference type="InterPro" id="IPR014044">
    <property type="entry name" value="CAP_dom"/>
</dbReference>
<dbReference type="Proteomes" id="UP000037558">
    <property type="component" value="Unassembled WGS sequence"/>
</dbReference>
<reference evidence="4" key="1">
    <citation type="submission" date="2015-08" db="EMBL/GenBank/DDBJ databases">
        <title>Fjat-14210 dsm16467.</title>
        <authorList>
            <person name="Liu B."/>
            <person name="Wang J."/>
            <person name="Zhu Y."/>
            <person name="Liu G."/>
            <person name="Chen Q."/>
            <person name="Chen Z."/>
            <person name="Lan J."/>
            <person name="Che J."/>
            <person name="Ge C."/>
            <person name="Shi H."/>
            <person name="Pan Z."/>
            <person name="Liu X."/>
        </authorList>
    </citation>
    <scope>NUCLEOTIDE SEQUENCE [LARGE SCALE GENOMIC DNA]</scope>
    <source>
        <strain evidence="4">DSM 16467</strain>
    </source>
</reference>
<keyword evidence="4" id="KW-1185">Reference proteome</keyword>
<dbReference type="Gene3D" id="3.40.33.10">
    <property type="entry name" value="CAP"/>
    <property type="match status" value="1"/>
</dbReference>
<dbReference type="OrthoDB" id="9783944at2"/>
<dbReference type="InterPro" id="IPR035940">
    <property type="entry name" value="CAP_sf"/>
</dbReference>
<dbReference type="PANTHER" id="PTHR31157">
    <property type="entry name" value="SCP DOMAIN-CONTAINING PROTEIN"/>
    <property type="match status" value="1"/>
</dbReference>
<gene>
    <name evidence="3" type="ORF">AMD01_02435</name>
</gene>
<dbReference type="Pfam" id="PF14504">
    <property type="entry name" value="CAP_assoc_N"/>
    <property type="match status" value="1"/>
</dbReference>